<dbReference type="InterPro" id="IPR050982">
    <property type="entry name" value="Auxin_biosynth/cation_transpt"/>
</dbReference>
<evidence type="ECO:0000313" key="17">
    <source>
        <dbReference type="Proteomes" id="UP000254569"/>
    </source>
</evidence>
<organism evidence="16 17">
    <name type="scientific">Rhodococcus gordoniae</name>
    <dbReference type="NCBI Taxonomy" id="223392"/>
    <lineage>
        <taxon>Bacteria</taxon>
        <taxon>Bacillati</taxon>
        <taxon>Actinomycetota</taxon>
        <taxon>Actinomycetes</taxon>
        <taxon>Mycobacteriales</taxon>
        <taxon>Nocardiaceae</taxon>
        <taxon>Rhodococcus</taxon>
    </lineage>
</organism>
<evidence type="ECO:0000256" key="4">
    <source>
        <dbReference type="ARBA" id="ARBA00022827"/>
    </source>
</evidence>
<dbReference type="PANTHER" id="PTHR43539:SF68">
    <property type="entry name" value="FLAVIN-BINDING MONOOXYGENASE-LIKE PROTEIN (AFU_ORTHOLOGUE AFUA_4G09220)"/>
    <property type="match status" value="1"/>
</dbReference>
<dbReference type="InterPro" id="IPR032710">
    <property type="entry name" value="NTF2-like_dom_sf"/>
</dbReference>
<comment type="catalytic activity">
    <reaction evidence="8">
        <text>3-bromo-4,5-dihydroxybenzoate + bromide + NADPH + O2 + 3 H(+) = 3,5-dibromobenzene-1,2-diol + CO2 + NADP(+) + 2 H2O</text>
        <dbReference type="Rhea" id="RHEA:56376"/>
        <dbReference type="ChEBI" id="CHEBI:15377"/>
        <dbReference type="ChEBI" id="CHEBI:15378"/>
        <dbReference type="ChEBI" id="CHEBI:15379"/>
        <dbReference type="ChEBI" id="CHEBI:15858"/>
        <dbReference type="ChEBI" id="CHEBI:16526"/>
        <dbReference type="ChEBI" id="CHEBI:57783"/>
        <dbReference type="ChEBI" id="CHEBI:58349"/>
        <dbReference type="ChEBI" id="CHEBI:140211"/>
        <dbReference type="ChEBI" id="CHEBI:140214"/>
    </reaction>
    <physiologicalReaction direction="left-to-right" evidence="8">
        <dbReference type="Rhea" id="RHEA:56377"/>
    </physiologicalReaction>
</comment>
<dbReference type="Proteomes" id="UP000254569">
    <property type="component" value="Unassembled WGS sequence"/>
</dbReference>
<feature type="region of interest" description="Disordered" evidence="15">
    <location>
        <begin position="139"/>
        <end position="164"/>
    </location>
</feature>
<evidence type="ECO:0000256" key="7">
    <source>
        <dbReference type="ARBA" id="ARBA00050194"/>
    </source>
</evidence>
<protein>
    <recommendedName>
        <fullName evidence="14">4-hydroxybenzoate brominase (decarboxylating)</fullName>
        <ecNumber evidence="13">1.14.19.55</ecNumber>
    </recommendedName>
</protein>
<evidence type="ECO:0000256" key="15">
    <source>
        <dbReference type="SAM" id="MobiDB-lite"/>
    </source>
</evidence>
<keyword evidence="4" id="KW-0274">FAD</keyword>
<gene>
    <name evidence="16" type="primary">czcO_1</name>
    <name evidence="16" type="ORF">NCTC13296_03140</name>
</gene>
<dbReference type="FunFam" id="3.50.50.60:FF:000023">
    <property type="entry name" value="Dimethylaniline monooxygenase [N-oxide-forming]"/>
    <property type="match status" value="1"/>
</dbReference>
<evidence type="ECO:0000256" key="3">
    <source>
        <dbReference type="ARBA" id="ARBA00022630"/>
    </source>
</evidence>
<dbReference type="OrthoDB" id="9808049at2"/>
<name>A0A379M1T0_9NOCA</name>
<evidence type="ECO:0000256" key="5">
    <source>
        <dbReference type="ARBA" id="ARBA00022857"/>
    </source>
</evidence>
<dbReference type="Gene3D" id="3.10.450.50">
    <property type="match status" value="1"/>
</dbReference>
<comment type="cofactor">
    <cofactor evidence="1">
        <name>FAD</name>
        <dbReference type="ChEBI" id="CHEBI:57692"/>
    </cofactor>
</comment>
<dbReference type="PANTHER" id="PTHR43539">
    <property type="entry name" value="FLAVIN-BINDING MONOOXYGENASE-LIKE PROTEIN (AFU_ORTHOLOGUE AFUA_4G09220)"/>
    <property type="match status" value="1"/>
</dbReference>
<evidence type="ECO:0000256" key="14">
    <source>
        <dbReference type="ARBA" id="ARBA00069832"/>
    </source>
</evidence>
<dbReference type="Pfam" id="PF13738">
    <property type="entry name" value="Pyr_redox_3"/>
    <property type="match status" value="1"/>
</dbReference>
<evidence type="ECO:0000313" key="16">
    <source>
        <dbReference type="EMBL" id="SUE16271.1"/>
    </source>
</evidence>
<keyword evidence="3" id="KW-0285">Flavoprotein</keyword>
<dbReference type="EMBL" id="UGVI01000001">
    <property type="protein sequence ID" value="SUE16271.1"/>
    <property type="molecule type" value="Genomic_DNA"/>
</dbReference>
<evidence type="ECO:0000256" key="1">
    <source>
        <dbReference type="ARBA" id="ARBA00001974"/>
    </source>
</evidence>
<evidence type="ECO:0000256" key="9">
    <source>
        <dbReference type="ARBA" id="ARBA00051354"/>
    </source>
</evidence>
<comment type="catalytic activity">
    <reaction evidence="12">
        <text>2 bromide + 4-hydroxybenzoate + 2 NADPH + 2 O2 + 5 H(+) = 2,4-dibromophenol + CO2 + 2 NADP(+) + 4 H2O</text>
        <dbReference type="Rhea" id="RHEA:56348"/>
        <dbReference type="ChEBI" id="CHEBI:15377"/>
        <dbReference type="ChEBI" id="CHEBI:15378"/>
        <dbReference type="ChEBI" id="CHEBI:15379"/>
        <dbReference type="ChEBI" id="CHEBI:15858"/>
        <dbReference type="ChEBI" id="CHEBI:16526"/>
        <dbReference type="ChEBI" id="CHEBI:17879"/>
        <dbReference type="ChEBI" id="CHEBI:34238"/>
        <dbReference type="ChEBI" id="CHEBI:57783"/>
        <dbReference type="ChEBI" id="CHEBI:58349"/>
        <dbReference type="EC" id="1.14.19.55"/>
    </reaction>
    <physiologicalReaction direction="left-to-right" evidence="12">
        <dbReference type="Rhea" id="RHEA:56349"/>
    </physiologicalReaction>
</comment>
<evidence type="ECO:0000256" key="6">
    <source>
        <dbReference type="ARBA" id="ARBA00023002"/>
    </source>
</evidence>
<evidence type="ECO:0000256" key="12">
    <source>
        <dbReference type="ARBA" id="ARBA00052260"/>
    </source>
</evidence>
<reference evidence="16 17" key="1">
    <citation type="submission" date="2018-06" db="EMBL/GenBank/DDBJ databases">
        <authorList>
            <consortium name="Pathogen Informatics"/>
            <person name="Doyle S."/>
        </authorList>
    </citation>
    <scope>NUCLEOTIDE SEQUENCE [LARGE SCALE GENOMIC DNA]</scope>
    <source>
        <strain evidence="16 17">NCTC13296</strain>
    </source>
</reference>
<dbReference type="PRINTS" id="PR00411">
    <property type="entry name" value="PNDRDTASEI"/>
</dbReference>
<dbReference type="AlphaFoldDB" id="A0A379M1T0"/>
<dbReference type="RefSeq" id="WP_064065345.1">
    <property type="nucleotide sequence ID" value="NZ_LPZN01000066.1"/>
</dbReference>
<keyword evidence="17" id="KW-1185">Reference proteome</keyword>
<comment type="catalytic activity">
    <reaction evidence="10">
        <text>3,4-dihydroxybenzoate + bromide + NADPH + O2 + 2 H(+) = 3-bromo-4,5-dihydroxybenzoate + NADP(+) + 2 H2O</text>
        <dbReference type="Rhea" id="RHEA:56372"/>
        <dbReference type="ChEBI" id="CHEBI:15377"/>
        <dbReference type="ChEBI" id="CHEBI:15378"/>
        <dbReference type="ChEBI" id="CHEBI:15379"/>
        <dbReference type="ChEBI" id="CHEBI:15858"/>
        <dbReference type="ChEBI" id="CHEBI:36241"/>
        <dbReference type="ChEBI" id="CHEBI:57783"/>
        <dbReference type="ChEBI" id="CHEBI:58349"/>
        <dbReference type="ChEBI" id="CHEBI:140211"/>
    </reaction>
    <physiologicalReaction direction="left-to-right" evidence="10">
        <dbReference type="Rhea" id="RHEA:56373"/>
    </physiologicalReaction>
</comment>
<comment type="catalytic activity">
    <reaction evidence="7">
        <text>3-bromo-4-hydroxybenzoate + bromide + NADPH + O2 + 3 H(+) = 2,4-dibromophenol + CO2 + NADP(+) + 2 H2O</text>
        <dbReference type="Rhea" id="RHEA:56356"/>
        <dbReference type="ChEBI" id="CHEBI:15377"/>
        <dbReference type="ChEBI" id="CHEBI:15378"/>
        <dbReference type="ChEBI" id="CHEBI:15379"/>
        <dbReference type="ChEBI" id="CHEBI:15858"/>
        <dbReference type="ChEBI" id="CHEBI:16526"/>
        <dbReference type="ChEBI" id="CHEBI:34238"/>
        <dbReference type="ChEBI" id="CHEBI:57783"/>
        <dbReference type="ChEBI" id="CHEBI:58349"/>
        <dbReference type="ChEBI" id="CHEBI:140203"/>
    </reaction>
    <physiologicalReaction direction="left-to-right" evidence="7">
        <dbReference type="Rhea" id="RHEA:56357"/>
    </physiologicalReaction>
</comment>
<comment type="catalytic activity">
    <reaction evidence="9">
        <text>bromide + 4-hydroxybenzoate + NADPH + O2 + 2 H(+) = 3-bromo-4-hydroxybenzoate + NADP(+) + 2 H2O</text>
        <dbReference type="Rhea" id="RHEA:56352"/>
        <dbReference type="ChEBI" id="CHEBI:15377"/>
        <dbReference type="ChEBI" id="CHEBI:15378"/>
        <dbReference type="ChEBI" id="CHEBI:15379"/>
        <dbReference type="ChEBI" id="CHEBI:15858"/>
        <dbReference type="ChEBI" id="CHEBI:17879"/>
        <dbReference type="ChEBI" id="CHEBI:57783"/>
        <dbReference type="ChEBI" id="CHEBI:58349"/>
        <dbReference type="ChEBI" id="CHEBI:140203"/>
    </reaction>
    <physiologicalReaction direction="left-to-right" evidence="9">
        <dbReference type="Rhea" id="RHEA:56353"/>
    </physiologicalReaction>
</comment>
<dbReference type="EC" id="1.14.19.55" evidence="13"/>
<comment type="catalytic activity">
    <reaction evidence="11">
        <text>3,4-dihydroxybenzoate + 2 bromide + 2 NADPH + 2 O2 + 5 H(+) = 3,5-dibromobenzene-1,2-diol + CO2 + 2 NADP(+) + 4 H2O</text>
        <dbReference type="Rhea" id="RHEA:56368"/>
        <dbReference type="ChEBI" id="CHEBI:15377"/>
        <dbReference type="ChEBI" id="CHEBI:15378"/>
        <dbReference type="ChEBI" id="CHEBI:15379"/>
        <dbReference type="ChEBI" id="CHEBI:15858"/>
        <dbReference type="ChEBI" id="CHEBI:16526"/>
        <dbReference type="ChEBI" id="CHEBI:36241"/>
        <dbReference type="ChEBI" id="CHEBI:57783"/>
        <dbReference type="ChEBI" id="CHEBI:58349"/>
        <dbReference type="ChEBI" id="CHEBI:140214"/>
        <dbReference type="EC" id="1.14.19.55"/>
    </reaction>
    <physiologicalReaction direction="left-to-right" evidence="11">
        <dbReference type="Rhea" id="RHEA:56369"/>
    </physiologicalReaction>
</comment>
<proteinExistence type="inferred from homology"/>
<evidence type="ECO:0000256" key="11">
    <source>
        <dbReference type="ARBA" id="ARBA00052183"/>
    </source>
</evidence>
<evidence type="ECO:0000256" key="13">
    <source>
        <dbReference type="ARBA" id="ARBA00066870"/>
    </source>
</evidence>
<evidence type="ECO:0000256" key="8">
    <source>
        <dbReference type="ARBA" id="ARBA00050583"/>
    </source>
</evidence>
<evidence type="ECO:0000256" key="10">
    <source>
        <dbReference type="ARBA" id="ARBA00051726"/>
    </source>
</evidence>
<sequence>MTDTLDKPATSGTATPDDRVDAWLQAFGTALAQRDVDAAAGLFGIDSFWRDLVAFTWNLKTVEGREGVSDMLHARLAETDPSGFRTTEPATDDDGVLSAWIAFETAVGRGVGHLRLKRDEESGEDRAFTLLTTMQELKGYEENKGTRRPRGTKHGADKQRVTWSEQREIEERELGYTRRPYVVIIGGGQGGIALGARMRQLGVPAIVLDKYDRPGDQWRGRYKSLCLHDPVWYDHLPYLPFPDNWPVFAPKDKIADWLEMYTKVMEVPYWSKSECTSASYDEETGEWTVHVVRDGEPVILRPKQLVIATGMSGKPNIPDFPGMDLFRGEQHHSSAHPGPDAYAGKRVVVIGANNSAHDICGALWEVGADVTMVQRSSTHIVRSDSLMDLGLGDLYSERALAAGVTTQKADLTFASLPYRIMHEFQIPIYEKIRERDADFYDRLEKAGFRHDWGDDGSGLFMKYLRRASGYYIDVGASELVANGDIALAHGNVRELTETSVILEDGTELDADLVVYATGYGSMNGWVADLISQEVADKVGKCWGLGSETTKDPGPWEGEQRNMWKPTQQDGLWFHGGNLHQSRHYSLYLALQLKARYEGIPTPVYGLQEVHHLR</sequence>
<evidence type="ECO:0000256" key="2">
    <source>
        <dbReference type="ARBA" id="ARBA00009183"/>
    </source>
</evidence>
<dbReference type="InterPro" id="IPR036188">
    <property type="entry name" value="FAD/NAD-bd_sf"/>
</dbReference>
<comment type="similarity">
    <text evidence="2">Belongs to the FMO family.</text>
</comment>
<dbReference type="SUPFAM" id="SSF51905">
    <property type="entry name" value="FAD/NAD(P)-binding domain"/>
    <property type="match status" value="2"/>
</dbReference>
<feature type="compositionally biased region" description="Basic and acidic residues" evidence="15">
    <location>
        <begin position="154"/>
        <end position="164"/>
    </location>
</feature>
<dbReference type="GO" id="GO:0050660">
    <property type="term" value="F:flavin adenine dinucleotide binding"/>
    <property type="evidence" value="ECO:0007669"/>
    <property type="project" value="TreeGrafter"/>
</dbReference>
<dbReference type="GO" id="GO:0004497">
    <property type="term" value="F:monooxygenase activity"/>
    <property type="evidence" value="ECO:0007669"/>
    <property type="project" value="TreeGrafter"/>
</dbReference>
<accession>A0A379M1T0</accession>
<dbReference type="SUPFAM" id="SSF54427">
    <property type="entry name" value="NTF2-like"/>
    <property type="match status" value="1"/>
</dbReference>
<keyword evidence="6 16" id="KW-0560">Oxidoreductase</keyword>
<keyword evidence="5" id="KW-0521">NADP</keyword>
<dbReference type="Gene3D" id="3.50.50.60">
    <property type="entry name" value="FAD/NAD(P)-binding domain"/>
    <property type="match status" value="2"/>
</dbReference>